<dbReference type="GO" id="GO:0103117">
    <property type="term" value="F:UDP-3-O-acyl-N-acetylglucosamine deacetylase activity"/>
    <property type="evidence" value="ECO:0007669"/>
    <property type="project" value="UniProtKB-EC"/>
</dbReference>
<gene>
    <name evidence="12 13" type="primary">lpxC</name>
    <name evidence="13" type="ORF">Q2362_05585</name>
</gene>
<dbReference type="Gene3D" id="3.30.230.20">
    <property type="entry name" value="lpxc deacetylase, domain 1"/>
    <property type="match status" value="1"/>
</dbReference>
<evidence type="ECO:0000313" key="14">
    <source>
        <dbReference type="Proteomes" id="UP001171111"/>
    </source>
</evidence>
<feature type="binding site" evidence="12">
    <location>
        <position position="235"/>
    </location>
    <ligand>
        <name>Zn(2+)</name>
        <dbReference type="ChEBI" id="CHEBI:29105"/>
    </ligand>
</feature>
<evidence type="ECO:0000256" key="6">
    <source>
        <dbReference type="ARBA" id="ARBA00022556"/>
    </source>
</evidence>
<evidence type="ECO:0000256" key="9">
    <source>
        <dbReference type="ARBA" id="ARBA00022833"/>
    </source>
</evidence>
<dbReference type="EC" id="3.5.1.108" evidence="4 12"/>
<comment type="cofactor">
    <cofactor evidence="1 12">
        <name>Zn(2+)</name>
        <dbReference type="ChEBI" id="CHEBI:29105"/>
    </cofactor>
</comment>
<dbReference type="InterPro" id="IPR004463">
    <property type="entry name" value="UDP-acyl_GlcNac_deAcase"/>
</dbReference>
<protein>
    <recommendedName>
        <fullName evidence="4 12">UDP-3-O-acyl-N-acetylglucosamine deacetylase</fullName>
        <shortName evidence="12">UDP-3-O-acyl-GlcNAc deacetylase</shortName>
        <ecNumber evidence="4 12">3.5.1.108</ecNumber>
    </recommendedName>
    <alternativeName>
        <fullName evidence="12">UDP-3-O-[R-3-hydroxymyristoyl]-N-acetylglucosamine deacetylase</fullName>
    </alternativeName>
</protein>
<reference evidence="13 14" key="1">
    <citation type="submission" date="2023-06" db="EMBL/GenBank/DDBJ databases">
        <title>Campylobacter magnum sp. nov., isolated from cecal contents of domestic pigs (Sus scrofa domesticus).</title>
        <authorList>
            <person name="Papic B."/>
            <person name="Gruntar I."/>
        </authorList>
    </citation>
    <scope>NUCLEOTIDE SEQUENCE [LARGE SCALE GENOMIC DNA]</scope>
    <source>
        <strain evidence="14">34484-21</strain>
    </source>
</reference>
<dbReference type="InterPro" id="IPR020568">
    <property type="entry name" value="Ribosomal_Su5_D2-typ_SF"/>
</dbReference>
<comment type="catalytic activity">
    <reaction evidence="11 12">
        <text>a UDP-3-O-[(3R)-3-hydroxyacyl]-N-acetyl-alpha-D-glucosamine + H2O = a UDP-3-O-[(3R)-3-hydroxyacyl]-alpha-D-glucosamine + acetate</text>
        <dbReference type="Rhea" id="RHEA:67816"/>
        <dbReference type="ChEBI" id="CHEBI:15377"/>
        <dbReference type="ChEBI" id="CHEBI:30089"/>
        <dbReference type="ChEBI" id="CHEBI:137740"/>
        <dbReference type="ChEBI" id="CHEBI:173225"/>
        <dbReference type="EC" id="3.5.1.108"/>
    </reaction>
</comment>
<keyword evidence="10 12" id="KW-0443">Lipid metabolism</keyword>
<comment type="function">
    <text evidence="2 12">Catalyzes the hydrolysis of UDP-3-O-myristoyl-N-acetylglucosamine to form UDP-3-O-myristoylglucosamine and acetate, the committed step in lipid A biosynthesis.</text>
</comment>
<dbReference type="EMBL" id="JAULJQ010000006">
    <property type="protein sequence ID" value="MDO2409569.1"/>
    <property type="molecule type" value="Genomic_DNA"/>
</dbReference>
<dbReference type="SUPFAM" id="SSF54211">
    <property type="entry name" value="Ribosomal protein S5 domain 2-like"/>
    <property type="match status" value="2"/>
</dbReference>
<keyword evidence="6 12" id="KW-0441">Lipid A biosynthesis</keyword>
<evidence type="ECO:0000256" key="3">
    <source>
        <dbReference type="ARBA" id="ARBA00005002"/>
    </source>
</evidence>
<comment type="similarity">
    <text evidence="12">Belongs to the LpxC family.</text>
</comment>
<proteinExistence type="inferred from homology"/>
<name>A0ABT8T8Q1_9BACT</name>
<dbReference type="PANTHER" id="PTHR33694:SF1">
    <property type="entry name" value="UDP-3-O-ACYL-N-ACETYLGLUCOSAMINE DEACETYLASE 1, MITOCHONDRIAL-RELATED"/>
    <property type="match status" value="1"/>
</dbReference>
<evidence type="ECO:0000256" key="10">
    <source>
        <dbReference type="ARBA" id="ARBA00023098"/>
    </source>
</evidence>
<feature type="active site" description="Proton donor" evidence="12">
    <location>
        <position position="262"/>
    </location>
</feature>
<keyword evidence="7 12" id="KW-0479">Metal-binding</keyword>
<dbReference type="InterPro" id="IPR015870">
    <property type="entry name" value="UDP-acyl_N-AcGlcN_deAcase_N"/>
</dbReference>
<dbReference type="NCBIfam" id="TIGR00325">
    <property type="entry name" value="lpxC"/>
    <property type="match status" value="1"/>
</dbReference>
<keyword evidence="14" id="KW-1185">Reference proteome</keyword>
<sequence length="297" mass="32411">MKQRTIAKKVENIGIGLHKGEPVKLVLEPALANTGIVFYRSDIDASFVAKALNIKNTQLATVLGDLESGRFISTIEHLMSAISAYGIDNIKISVDANEVPIMDGSALSFCMMLDEAGISELDEPKQVLVVKKEVIIKDGAKMVALRPSTSPKFSFSIDFARSAAIGKQSFSFEFSKKTYLEHIARARTFGFLDDVKKLNAMGLALGGSLDNAIVIDGDKILNPDGLRYENEFVRHKILDAIGDLNVFGAQILGDYEAIAGSHELNHKLSLELLSDASNYELVSLKSQESKELSRVFA</sequence>
<evidence type="ECO:0000256" key="8">
    <source>
        <dbReference type="ARBA" id="ARBA00022801"/>
    </source>
</evidence>
<dbReference type="Pfam" id="PF03331">
    <property type="entry name" value="LpxC"/>
    <property type="match status" value="1"/>
</dbReference>
<evidence type="ECO:0000256" key="12">
    <source>
        <dbReference type="HAMAP-Rule" id="MF_00388"/>
    </source>
</evidence>
<keyword evidence="8 12" id="KW-0378">Hydrolase</keyword>
<dbReference type="PANTHER" id="PTHR33694">
    <property type="entry name" value="UDP-3-O-ACYL-N-ACETYLGLUCOSAMINE DEACETYLASE 1, MITOCHONDRIAL-RELATED"/>
    <property type="match status" value="1"/>
</dbReference>
<evidence type="ECO:0000256" key="1">
    <source>
        <dbReference type="ARBA" id="ARBA00001947"/>
    </source>
</evidence>
<dbReference type="RefSeq" id="WP_302244489.1">
    <property type="nucleotide sequence ID" value="NZ_JAULJQ010000006.1"/>
</dbReference>
<comment type="pathway">
    <text evidence="3 12">Glycolipid biosynthesis; lipid IV(A) biosynthesis; lipid IV(A) from (3R)-3-hydroxytetradecanoyl-[acyl-carrier-protein] and UDP-N-acetyl-alpha-D-glucosamine: step 2/6.</text>
</comment>
<evidence type="ECO:0000256" key="5">
    <source>
        <dbReference type="ARBA" id="ARBA00022516"/>
    </source>
</evidence>
<feature type="binding site" evidence="12">
    <location>
        <position position="77"/>
    </location>
    <ligand>
        <name>Zn(2+)</name>
        <dbReference type="ChEBI" id="CHEBI:29105"/>
    </ligand>
</feature>
<evidence type="ECO:0000256" key="11">
    <source>
        <dbReference type="ARBA" id="ARBA00024535"/>
    </source>
</evidence>
<accession>A0ABT8T8Q1</accession>
<dbReference type="Gene3D" id="3.30.1700.10">
    <property type="entry name" value="lpxc deacetylase, domain 2"/>
    <property type="match status" value="1"/>
</dbReference>
<dbReference type="Proteomes" id="UP001171111">
    <property type="component" value="Unassembled WGS sequence"/>
</dbReference>
<evidence type="ECO:0000313" key="13">
    <source>
        <dbReference type="EMBL" id="MDO2409569.1"/>
    </source>
</evidence>
<keyword evidence="5 12" id="KW-0444">Lipid biosynthesis</keyword>
<feature type="binding site" evidence="12">
    <location>
        <position position="239"/>
    </location>
    <ligand>
        <name>Zn(2+)</name>
        <dbReference type="ChEBI" id="CHEBI:29105"/>
    </ligand>
</feature>
<dbReference type="InterPro" id="IPR011334">
    <property type="entry name" value="UDP-acyl_GlcNac_deAcase_C"/>
</dbReference>
<evidence type="ECO:0000256" key="4">
    <source>
        <dbReference type="ARBA" id="ARBA00012745"/>
    </source>
</evidence>
<organism evidence="13 14">
    <name type="scientific">Campylobacter magnus</name>
    <dbReference type="NCBI Taxonomy" id="3026462"/>
    <lineage>
        <taxon>Bacteria</taxon>
        <taxon>Pseudomonadati</taxon>
        <taxon>Campylobacterota</taxon>
        <taxon>Epsilonproteobacteria</taxon>
        <taxon>Campylobacterales</taxon>
        <taxon>Campylobacteraceae</taxon>
        <taxon>Campylobacter</taxon>
    </lineage>
</organism>
<keyword evidence="9 12" id="KW-0862">Zinc</keyword>
<evidence type="ECO:0000256" key="2">
    <source>
        <dbReference type="ARBA" id="ARBA00002923"/>
    </source>
</evidence>
<evidence type="ECO:0000256" key="7">
    <source>
        <dbReference type="ARBA" id="ARBA00022723"/>
    </source>
</evidence>
<comment type="caution">
    <text evidence="13">The sequence shown here is derived from an EMBL/GenBank/DDBJ whole genome shotgun (WGS) entry which is preliminary data.</text>
</comment>
<dbReference type="HAMAP" id="MF_00388">
    <property type="entry name" value="LpxC"/>
    <property type="match status" value="1"/>
</dbReference>